<keyword evidence="3" id="KW-1185">Reference proteome</keyword>
<evidence type="ECO:0000313" key="2">
    <source>
        <dbReference type="EMBL" id="TYH30928.1"/>
    </source>
</evidence>
<reference evidence="2 3" key="1">
    <citation type="submission" date="2019-06" db="EMBL/GenBank/DDBJ databases">
        <title>WGS assembly of Gossypium darwinii.</title>
        <authorList>
            <person name="Chen Z.J."/>
            <person name="Sreedasyam A."/>
            <person name="Ando A."/>
            <person name="Song Q."/>
            <person name="De L."/>
            <person name="Hulse-Kemp A."/>
            <person name="Ding M."/>
            <person name="Ye W."/>
            <person name="Kirkbride R."/>
            <person name="Jenkins J."/>
            <person name="Plott C."/>
            <person name="Lovell J."/>
            <person name="Lin Y.-M."/>
            <person name="Vaughn R."/>
            <person name="Liu B."/>
            <person name="Li W."/>
            <person name="Simpson S."/>
            <person name="Scheffler B."/>
            <person name="Saski C."/>
            <person name="Grover C."/>
            <person name="Hu G."/>
            <person name="Conover J."/>
            <person name="Carlson J."/>
            <person name="Shu S."/>
            <person name="Boston L."/>
            <person name="Williams M."/>
            <person name="Peterson D."/>
            <person name="Mcgee K."/>
            <person name="Jones D."/>
            <person name="Wendel J."/>
            <person name="Stelly D."/>
            <person name="Grimwood J."/>
            <person name="Schmutz J."/>
        </authorList>
    </citation>
    <scope>NUCLEOTIDE SEQUENCE [LARGE SCALE GENOMIC DNA]</scope>
    <source>
        <strain evidence="2">1808015.09</strain>
    </source>
</reference>
<name>A0A5D2HLJ8_GOSDA</name>
<sequence length="126" mass="14432">MALKSPIATHGDPSKEQNFAKPPKVISGSLEGASESGVRDLGAIEDNFPNREPTRFPSEFFIFYPRIPSCLRRDLHSTTSTGQRLYLPSEKHLPSLPKLFHRSTNFLEFLYRHDRSDLSKKRDINF</sequence>
<proteinExistence type="predicted"/>
<protein>
    <submittedName>
        <fullName evidence="2">Uncharacterized protein</fullName>
    </submittedName>
</protein>
<evidence type="ECO:0000256" key="1">
    <source>
        <dbReference type="SAM" id="MobiDB-lite"/>
    </source>
</evidence>
<accession>A0A5D2HLJ8</accession>
<organism evidence="2 3">
    <name type="scientific">Gossypium darwinii</name>
    <name type="common">Darwin's cotton</name>
    <name type="synonym">Gossypium barbadense var. darwinii</name>
    <dbReference type="NCBI Taxonomy" id="34276"/>
    <lineage>
        <taxon>Eukaryota</taxon>
        <taxon>Viridiplantae</taxon>
        <taxon>Streptophyta</taxon>
        <taxon>Embryophyta</taxon>
        <taxon>Tracheophyta</taxon>
        <taxon>Spermatophyta</taxon>
        <taxon>Magnoliopsida</taxon>
        <taxon>eudicotyledons</taxon>
        <taxon>Gunneridae</taxon>
        <taxon>Pentapetalae</taxon>
        <taxon>rosids</taxon>
        <taxon>malvids</taxon>
        <taxon>Malvales</taxon>
        <taxon>Malvaceae</taxon>
        <taxon>Malvoideae</taxon>
        <taxon>Gossypium</taxon>
    </lineage>
</organism>
<feature type="region of interest" description="Disordered" evidence="1">
    <location>
        <begin position="1"/>
        <end position="25"/>
    </location>
</feature>
<dbReference type="Proteomes" id="UP000323506">
    <property type="component" value="Chromosome A01"/>
</dbReference>
<evidence type="ECO:0000313" key="3">
    <source>
        <dbReference type="Proteomes" id="UP000323506"/>
    </source>
</evidence>
<dbReference type="EMBL" id="CM017688">
    <property type="protein sequence ID" value="TYH30928.1"/>
    <property type="molecule type" value="Genomic_DNA"/>
</dbReference>
<gene>
    <name evidence="2" type="ORF">ES288_A01G134000v1</name>
</gene>
<dbReference type="AlphaFoldDB" id="A0A5D2HLJ8"/>